<evidence type="ECO:0000313" key="2">
    <source>
        <dbReference type="EMBL" id="CAF1689264.1"/>
    </source>
</evidence>
<dbReference type="Proteomes" id="UP000663828">
    <property type="component" value="Unassembled WGS sequence"/>
</dbReference>
<proteinExistence type="predicted"/>
<sequence length="69" mass="7596">MSSAEVQQSERLPMLTSTDEVIHSNPVAPTPVVTESTTVTVVKKIVDPNIPVEDNNKFIQVIRPLLVEL</sequence>
<keyword evidence="3" id="KW-1185">Reference proteome</keyword>
<reference evidence="2" key="1">
    <citation type="submission" date="2021-02" db="EMBL/GenBank/DDBJ databases">
        <authorList>
            <person name="Nowell W R."/>
        </authorList>
    </citation>
    <scope>NUCLEOTIDE SEQUENCE</scope>
</reference>
<feature type="non-terminal residue" evidence="2">
    <location>
        <position position="1"/>
    </location>
</feature>
<comment type="caution">
    <text evidence="2">The sequence shown here is derived from an EMBL/GenBank/DDBJ whole genome shotgun (WGS) entry which is preliminary data.</text>
</comment>
<dbReference type="AlphaFoldDB" id="A0A816HJI5"/>
<organism evidence="2 3">
    <name type="scientific">Adineta ricciae</name>
    <name type="common">Rotifer</name>
    <dbReference type="NCBI Taxonomy" id="249248"/>
    <lineage>
        <taxon>Eukaryota</taxon>
        <taxon>Metazoa</taxon>
        <taxon>Spiralia</taxon>
        <taxon>Gnathifera</taxon>
        <taxon>Rotifera</taxon>
        <taxon>Eurotatoria</taxon>
        <taxon>Bdelloidea</taxon>
        <taxon>Adinetida</taxon>
        <taxon>Adinetidae</taxon>
        <taxon>Adineta</taxon>
    </lineage>
</organism>
<name>A0A816HJI5_ADIRI</name>
<feature type="compositionally biased region" description="Polar residues" evidence="1">
    <location>
        <begin position="1"/>
        <end position="19"/>
    </location>
</feature>
<gene>
    <name evidence="2" type="ORF">XAT740_LOCUS63227</name>
</gene>
<dbReference type="EMBL" id="CAJNOR010019085">
    <property type="protein sequence ID" value="CAF1689264.1"/>
    <property type="molecule type" value="Genomic_DNA"/>
</dbReference>
<feature type="region of interest" description="Disordered" evidence="1">
    <location>
        <begin position="1"/>
        <end position="30"/>
    </location>
</feature>
<evidence type="ECO:0000256" key="1">
    <source>
        <dbReference type="SAM" id="MobiDB-lite"/>
    </source>
</evidence>
<protein>
    <submittedName>
        <fullName evidence="2">Uncharacterized protein</fullName>
    </submittedName>
</protein>
<evidence type="ECO:0000313" key="3">
    <source>
        <dbReference type="Proteomes" id="UP000663828"/>
    </source>
</evidence>
<accession>A0A816HJI5</accession>